<feature type="site" description="Positions MEP for the nucleophilic attack" evidence="3">
    <location>
        <position position="152"/>
    </location>
</feature>
<dbReference type="EC" id="2.7.7.60" evidence="3"/>
<dbReference type="GO" id="GO:0050518">
    <property type="term" value="F:2-C-methyl-D-erythritol 4-phosphate cytidylyltransferase activity"/>
    <property type="evidence" value="ECO:0007669"/>
    <property type="project" value="UniProtKB-UniRule"/>
</dbReference>
<dbReference type="SUPFAM" id="SSF53448">
    <property type="entry name" value="Nucleotide-diphospho-sugar transferases"/>
    <property type="match status" value="1"/>
</dbReference>
<dbReference type="AlphaFoldDB" id="A0AAN4VY87"/>
<sequence length="225" mass="24795">MKEYVIIVAGGSGSRMGSSIPKQFLELDGKPILMHTIEAFLLYNGAIEIILVLPEGQISHWEELVHKHQFSANFTIAKGGTSRYASVKSGLSKIKEEGLVAIHDGVRPFVDTTVIQNAFETAKAKGNAITSVALKDSIRKVLPTGGNQTEDRTHYRTIQTPQTFQSQLLKGAYEVTELPTFTDDASVIEHAGHAIHLVEGSYENIKITTPEDLYIAEALLKKRHR</sequence>
<keyword evidence="3" id="KW-0414">Isoprene biosynthesis</keyword>
<gene>
    <name evidence="3 4" type="primary">ispD</name>
    <name evidence="4" type="ORF">PEDI_24650</name>
</gene>
<dbReference type="RefSeq" id="WP_338237345.1">
    <property type="nucleotide sequence ID" value="NZ_BQKE01000001.1"/>
</dbReference>
<comment type="function">
    <text evidence="3">Catalyzes the formation of 4-diphosphocytidyl-2-C-methyl-D-erythritol from CTP and 2-C-methyl-D-erythritol 4-phosphate (MEP).</text>
</comment>
<dbReference type="Gene3D" id="3.90.550.10">
    <property type="entry name" value="Spore Coat Polysaccharide Biosynthesis Protein SpsA, Chain A"/>
    <property type="match status" value="1"/>
</dbReference>
<evidence type="ECO:0000256" key="3">
    <source>
        <dbReference type="HAMAP-Rule" id="MF_00108"/>
    </source>
</evidence>
<dbReference type="PANTHER" id="PTHR32125:SF4">
    <property type="entry name" value="2-C-METHYL-D-ERYTHRITOL 4-PHOSPHATE CYTIDYLYLTRANSFERASE, CHLOROPLASTIC"/>
    <property type="match status" value="1"/>
</dbReference>
<keyword evidence="1 3" id="KW-0808">Transferase</keyword>
<comment type="pathway">
    <text evidence="3">Isoprenoid biosynthesis; isopentenyl diphosphate biosynthesis via DXP pathway; isopentenyl diphosphate from 1-deoxy-D-xylulose 5-phosphate: step 2/6.</text>
</comment>
<evidence type="ECO:0000313" key="4">
    <source>
        <dbReference type="EMBL" id="GJM61913.1"/>
    </source>
</evidence>
<dbReference type="PANTHER" id="PTHR32125">
    <property type="entry name" value="2-C-METHYL-D-ERYTHRITOL 4-PHOSPHATE CYTIDYLYLTRANSFERASE, CHLOROPLASTIC"/>
    <property type="match status" value="1"/>
</dbReference>
<protein>
    <recommendedName>
        <fullName evidence="3">2-C-methyl-D-erythritol 4-phosphate cytidylyltransferase</fullName>
        <ecNumber evidence="3">2.7.7.60</ecNumber>
    </recommendedName>
    <alternativeName>
        <fullName evidence="3">4-diphosphocytidyl-2C-methyl-D-erythritol synthase</fullName>
    </alternativeName>
    <alternativeName>
        <fullName evidence="3">MEP cytidylyltransferase</fullName>
        <shortName evidence="3">MCT</shortName>
    </alternativeName>
</protein>
<dbReference type="Proteomes" id="UP001310022">
    <property type="component" value="Unassembled WGS sequence"/>
</dbReference>
<comment type="caution">
    <text evidence="4">The sequence shown here is derived from an EMBL/GenBank/DDBJ whole genome shotgun (WGS) entry which is preliminary data.</text>
</comment>
<comment type="similarity">
    <text evidence="3">Belongs to the IspD/TarI cytidylyltransferase family. IspD subfamily.</text>
</comment>
<evidence type="ECO:0000256" key="2">
    <source>
        <dbReference type="ARBA" id="ARBA00022695"/>
    </source>
</evidence>
<evidence type="ECO:0000256" key="1">
    <source>
        <dbReference type="ARBA" id="ARBA00022679"/>
    </source>
</evidence>
<dbReference type="NCBIfam" id="NF001186">
    <property type="entry name" value="PRK00155.2-3"/>
    <property type="match status" value="1"/>
</dbReference>
<reference evidence="4 5" key="1">
    <citation type="submission" date="2021-12" db="EMBL/GenBank/DDBJ databases">
        <title>Genome sequencing of bacteria with rrn-lacking chromosome and rrn-plasmid.</title>
        <authorList>
            <person name="Anda M."/>
            <person name="Iwasaki W."/>
        </authorList>
    </citation>
    <scope>NUCLEOTIDE SEQUENCE [LARGE SCALE GENOMIC DNA]</scope>
    <source>
        <strain evidence="4 5">NBRC 15940</strain>
    </source>
</reference>
<keyword evidence="2 3" id="KW-0548">Nucleotidyltransferase</keyword>
<evidence type="ECO:0000313" key="5">
    <source>
        <dbReference type="Proteomes" id="UP001310022"/>
    </source>
</evidence>
<feature type="site" description="Transition state stabilizer" evidence="3">
    <location>
        <position position="22"/>
    </location>
</feature>
<dbReference type="HAMAP" id="MF_00108">
    <property type="entry name" value="IspD"/>
    <property type="match status" value="1"/>
</dbReference>
<organism evidence="4 5">
    <name type="scientific">Persicobacter diffluens</name>
    <dbReference type="NCBI Taxonomy" id="981"/>
    <lineage>
        <taxon>Bacteria</taxon>
        <taxon>Pseudomonadati</taxon>
        <taxon>Bacteroidota</taxon>
        <taxon>Cytophagia</taxon>
        <taxon>Cytophagales</taxon>
        <taxon>Persicobacteraceae</taxon>
        <taxon>Persicobacter</taxon>
    </lineage>
</organism>
<dbReference type="NCBIfam" id="TIGR00453">
    <property type="entry name" value="ispD"/>
    <property type="match status" value="1"/>
</dbReference>
<dbReference type="GO" id="GO:0019288">
    <property type="term" value="P:isopentenyl diphosphate biosynthetic process, methylerythritol 4-phosphate pathway"/>
    <property type="evidence" value="ECO:0007669"/>
    <property type="project" value="UniProtKB-UniRule"/>
</dbReference>
<dbReference type="EMBL" id="BQKE01000001">
    <property type="protein sequence ID" value="GJM61913.1"/>
    <property type="molecule type" value="Genomic_DNA"/>
</dbReference>
<dbReference type="Pfam" id="PF01128">
    <property type="entry name" value="IspD"/>
    <property type="match status" value="1"/>
</dbReference>
<dbReference type="InterPro" id="IPR001228">
    <property type="entry name" value="IspD"/>
</dbReference>
<dbReference type="InterPro" id="IPR050088">
    <property type="entry name" value="IspD/TarI_cytidylyltransf_bact"/>
</dbReference>
<dbReference type="FunFam" id="3.90.550.10:FF:000003">
    <property type="entry name" value="2-C-methyl-D-erythritol 4-phosphate cytidylyltransferase"/>
    <property type="match status" value="1"/>
</dbReference>
<comment type="catalytic activity">
    <reaction evidence="3">
        <text>2-C-methyl-D-erythritol 4-phosphate + CTP + H(+) = 4-CDP-2-C-methyl-D-erythritol + diphosphate</text>
        <dbReference type="Rhea" id="RHEA:13429"/>
        <dbReference type="ChEBI" id="CHEBI:15378"/>
        <dbReference type="ChEBI" id="CHEBI:33019"/>
        <dbReference type="ChEBI" id="CHEBI:37563"/>
        <dbReference type="ChEBI" id="CHEBI:57823"/>
        <dbReference type="ChEBI" id="CHEBI:58262"/>
        <dbReference type="EC" id="2.7.7.60"/>
    </reaction>
</comment>
<dbReference type="InterPro" id="IPR029044">
    <property type="entry name" value="Nucleotide-diphossugar_trans"/>
</dbReference>
<keyword evidence="5" id="KW-1185">Reference proteome</keyword>
<feature type="site" description="Transition state stabilizer" evidence="3">
    <location>
        <position position="15"/>
    </location>
</feature>
<accession>A0AAN4VY87</accession>
<dbReference type="InterPro" id="IPR034683">
    <property type="entry name" value="IspD/TarI"/>
</dbReference>
<feature type="site" description="Positions MEP for the nucleophilic attack" evidence="3">
    <location>
        <position position="206"/>
    </location>
</feature>
<name>A0AAN4VY87_9BACT</name>
<proteinExistence type="inferred from homology"/>
<dbReference type="CDD" id="cd02516">
    <property type="entry name" value="CDP-ME_synthetase"/>
    <property type="match status" value="1"/>
</dbReference>